<keyword evidence="2" id="KW-1185">Reference proteome</keyword>
<dbReference type="Gene3D" id="3.40.50.10320">
    <property type="entry name" value="LmbE-like"/>
    <property type="match status" value="1"/>
</dbReference>
<dbReference type="PANTHER" id="PTHR12993:SF29">
    <property type="entry name" value="BLR3841 PROTEIN"/>
    <property type="match status" value="1"/>
</dbReference>
<name>A0ABS2BVC9_9PSED</name>
<dbReference type="InterPro" id="IPR024078">
    <property type="entry name" value="LmbE-like_dom_sf"/>
</dbReference>
<sequence length="254" mass="28205">MTLRPPENPIQAPGTPLSQWQASPTLQAVPAIHLDQLVPVGSRLVVVAPHPDDEVLGCGGVLAGLRGREHDLVVVSVSDGEASHPRSRHWTSERLRQQRPRESAEALRRLGLVMENLTWLRLGLADSAVANHERGLAQRLVQLLRPGDRVLTTWRLDGHCDHEAVGRACARACEHVGAQLIEMPIWAWHWARPNDPRLPWQRAQKLFLDPAVLALKRQAIAAHTSQLQADGEHPPILDSEALARLLQPFELVFT</sequence>
<organism evidence="1 2">
    <name type="scientific">Pseudomonas arcuscaelestis</name>
    <dbReference type="NCBI Taxonomy" id="2710591"/>
    <lineage>
        <taxon>Bacteria</taxon>
        <taxon>Pseudomonadati</taxon>
        <taxon>Pseudomonadota</taxon>
        <taxon>Gammaproteobacteria</taxon>
        <taxon>Pseudomonadales</taxon>
        <taxon>Pseudomonadaceae</taxon>
        <taxon>Pseudomonas</taxon>
    </lineage>
</organism>
<evidence type="ECO:0000313" key="2">
    <source>
        <dbReference type="Proteomes" id="UP000745663"/>
    </source>
</evidence>
<dbReference type="InterPro" id="IPR003737">
    <property type="entry name" value="GlcNAc_PI_deacetylase-related"/>
</dbReference>
<comment type="caution">
    <text evidence="1">The sequence shown here is derived from an EMBL/GenBank/DDBJ whole genome shotgun (WGS) entry which is preliminary data.</text>
</comment>
<proteinExistence type="predicted"/>
<dbReference type="SUPFAM" id="SSF102588">
    <property type="entry name" value="LmbE-like"/>
    <property type="match status" value="1"/>
</dbReference>
<dbReference type="PANTHER" id="PTHR12993">
    <property type="entry name" value="N-ACETYLGLUCOSAMINYL-PHOSPHATIDYLINOSITOL DE-N-ACETYLASE-RELATED"/>
    <property type="match status" value="1"/>
</dbReference>
<evidence type="ECO:0000313" key="1">
    <source>
        <dbReference type="EMBL" id="MBM5456754.1"/>
    </source>
</evidence>
<dbReference type="EMBL" id="JACOPV010000002">
    <property type="protein sequence ID" value="MBM5456754.1"/>
    <property type="molecule type" value="Genomic_DNA"/>
</dbReference>
<dbReference type="Pfam" id="PF02585">
    <property type="entry name" value="PIG-L"/>
    <property type="match status" value="1"/>
</dbReference>
<protein>
    <submittedName>
        <fullName evidence="1">PIG-L family deacetylase</fullName>
    </submittedName>
</protein>
<dbReference type="Proteomes" id="UP000745663">
    <property type="component" value="Unassembled WGS sequence"/>
</dbReference>
<reference evidence="1 2" key="1">
    <citation type="submission" date="2020-08" db="EMBL/GenBank/DDBJ databases">
        <title>Description of novel Pseudomonas species.</title>
        <authorList>
            <person name="Duman M."/>
            <person name="Mulet M."/>
            <person name="Altun S."/>
            <person name="Saticioglu I.B."/>
            <person name="Lalucat J."/>
            <person name="Garcia-Valdes E."/>
        </authorList>
    </citation>
    <scope>NUCLEOTIDE SEQUENCE [LARGE SCALE GENOMIC DNA]</scope>
    <source>
        <strain evidence="1 2">P66</strain>
    </source>
</reference>
<accession>A0ABS2BVC9</accession>
<gene>
    <name evidence="1" type="ORF">H8F21_04105</name>
</gene>
<dbReference type="RefSeq" id="WP_203482236.1">
    <property type="nucleotide sequence ID" value="NZ_JACOPV010000002.1"/>
</dbReference>